<dbReference type="Proteomes" id="UP000078504">
    <property type="component" value="Unassembled WGS sequence"/>
</dbReference>
<dbReference type="InterPro" id="IPR016181">
    <property type="entry name" value="Acyl_CoA_acyltransferase"/>
</dbReference>
<evidence type="ECO:0000313" key="2">
    <source>
        <dbReference type="EMBL" id="OAT20128.1"/>
    </source>
</evidence>
<dbReference type="InterPro" id="IPR000182">
    <property type="entry name" value="GNAT_dom"/>
</dbReference>
<dbReference type="Pfam" id="PF13508">
    <property type="entry name" value="Acetyltransf_7"/>
    <property type="match status" value="1"/>
</dbReference>
<accession>A0A1B7HX25</accession>
<dbReference type="CDD" id="cd04301">
    <property type="entry name" value="NAT_SF"/>
    <property type="match status" value="1"/>
</dbReference>
<name>A0A1B7HX25_9ENTR</name>
<comment type="caution">
    <text evidence="2">The sequence shown here is derived from an EMBL/GenBank/DDBJ whole genome shotgun (WGS) entry which is preliminary data.</text>
</comment>
<dbReference type="Gene3D" id="3.40.630.30">
    <property type="match status" value="1"/>
</dbReference>
<organism evidence="2 3">
    <name type="scientific">Buttiauxella gaviniae ATCC 51604</name>
    <dbReference type="NCBI Taxonomy" id="1354253"/>
    <lineage>
        <taxon>Bacteria</taxon>
        <taxon>Pseudomonadati</taxon>
        <taxon>Pseudomonadota</taxon>
        <taxon>Gammaproteobacteria</taxon>
        <taxon>Enterobacterales</taxon>
        <taxon>Enterobacteriaceae</taxon>
        <taxon>Buttiauxella</taxon>
    </lineage>
</organism>
<dbReference type="GO" id="GO:0016747">
    <property type="term" value="F:acyltransferase activity, transferring groups other than amino-acyl groups"/>
    <property type="evidence" value="ECO:0007669"/>
    <property type="project" value="InterPro"/>
</dbReference>
<dbReference type="AlphaFoldDB" id="A0A1B7HX25"/>
<proteinExistence type="predicted"/>
<protein>
    <recommendedName>
        <fullName evidence="1">N-acetyltransferase domain-containing protein</fullName>
    </recommendedName>
</protein>
<reference evidence="2 3" key="1">
    <citation type="submission" date="2016-04" db="EMBL/GenBank/DDBJ databases">
        <title>ATOL: Assembling a taxonomically balanced genome-scale reconstruction of the evolutionary history of the Enterobacteriaceae.</title>
        <authorList>
            <person name="Plunkett G.III."/>
            <person name="Neeno-Eckwall E.C."/>
            <person name="Glasner J.D."/>
            <person name="Perna N.T."/>
        </authorList>
    </citation>
    <scope>NUCLEOTIDE SEQUENCE [LARGE SCALE GENOMIC DNA]</scope>
    <source>
        <strain evidence="2 3">ATCC 51604</strain>
    </source>
</reference>
<evidence type="ECO:0000313" key="3">
    <source>
        <dbReference type="Proteomes" id="UP000078504"/>
    </source>
</evidence>
<sequence length="158" mass="18441">MDALYESAFPWHEKREPEAKVSALSSPNYALQAWFDGEQFIGMIASWSFGDYTYIEHLAVNGELRAQGYGKKMLSQFLQMQPLTILEIDPLTTDIAQKRLRFYQSLGFHENGFNHYHPTYHIDTSDHELIVLSYPHTISSEQYQRFNADLRSVVMERE</sequence>
<dbReference type="PROSITE" id="PS51186">
    <property type="entry name" value="GNAT"/>
    <property type="match status" value="1"/>
</dbReference>
<dbReference type="EMBL" id="LXEP01000026">
    <property type="protein sequence ID" value="OAT20128.1"/>
    <property type="molecule type" value="Genomic_DNA"/>
</dbReference>
<dbReference type="PATRIC" id="fig|1354253.4.peg.2702"/>
<dbReference type="SUPFAM" id="SSF55729">
    <property type="entry name" value="Acyl-CoA N-acyltransferases (Nat)"/>
    <property type="match status" value="1"/>
</dbReference>
<evidence type="ECO:0000259" key="1">
    <source>
        <dbReference type="PROSITE" id="PS51186"/>
    </source>
</evidence>
<feature type="domain" description="N-acetyltransferase" evidence="1">
    <location>
        <begin position="1"/>
        <end position="137"/>
    </location>
</feature>
<gene>
    <name evidence="2" type="ORF">M977_02658</name>
</gene>